<keyword evidence="5 8" id="KW-0809">Transit peptide</keyword>
<keyword evidence="4 8" id="KW-0999">Mitochondrion inner membrane</keyword>
<keyword evidence="6 8" id="KW-0496">Mitochondrion</keyword>
<sequence length="675" mass="74565">MASIPPLRAASGCSVCRLSALRLFVGSAISPRTARAPFRSQSTSQATARFSTFRHTVPLRKDPAIVEQIEREQPNDEEKQATEPSDSNGTDSPWYMQVESPKHPTLVDALPPLPDIPEGSPQLTGPLLKFVSDDLGLDGLSLLDLRNVDPPPALGTGLLMLFGTARSERHLHVSADRLVRWLRGRGISSDADGLLGRNELKIRLRRKARKAKMLGKAGPARESDDGISTGWICVNLGTIGWSDAEAQIVSEDGRVSGFGVPQTGTTIVVQMFTESRRAELDLETFWNKLAKRSQAKQDELLQPPGVGPQHSKPKTNPFQQSQTRLFSTVQRKESASQLGEDALAEKVQAALVNPHAISEISDILAHDTDEKVRLLEQMKTYLSSLPASSVVQALRRGDLAEGGKPSAFLRLFELALLNLPPAQTWGPRLWLHVTARKLGLMEYGLDDLAALAEEMRLSGIDATLDQFADLICAIFAQPGQGDDAVREQSRLAMRVIDTMYERGHNVLSHDIVVPAIESLVWSGARGAEVDRLRSTLEFLLEQANLPFMGEELLLRLLDAYASQGNWDRFWKAWRNPPRFGVARSAQMYSYLFRRFADTQHQSLCVDAVRWCFQEMVNEEPSVQPRGAVLEALKACVRVADPQAEAIAENLVVKDKDSELLANREFVKLLRDIGGA</sequence>
<name>A0AAJ0C7U0_9PEZI</name>
<dbReference type="GO" id="GO:0140053">
    <property type="term" value="P:mitochondrial gene expression"/>
    <property type="evidence" value="ECO:0007669"/>
    <property type="project" value="UniProtKB-UniRule"/>
</dbReference>
<reference evidence="10" key="1">
    <citation type="submission" date="2023-06" db="EMBL/GenBank/DDBJ databases">
        <title>Genome-scale phylogeny and comparative genomics of the fungal order Sordariales.</title>
        <authorList>
            <consortium name="Lawrence Berkeley National Laboratory"/>
            <person name="Hensen N."/>
            <person name="Bonometti L."/>
            <person name="Westerberg I."/>
            <person name="Brannstrom I.O."/>
            <person name="Guillou S."/>
            <person name="Cros-Aarteil S."/>
            <person name="Calhoun S."/>
            <person name="Haridas S."/>
            <person name="Kuo A."/>
            <person name="Mondo S."/>
            <person name="Pangilinan J."/>
            <person name="Riley R."/>
            <person name="Labutti K."/>
            <person name="Andreopoulos B."/>
            <person name="Lipzen A."/>
            <person name="Chen C."/>
            <person name="Yanf M."/>
            <person name="Daum C."/>
            <person name="Ng V."/>
            <person name="Clum A."/>
            <person name="Steindorff A."/>
            <person name="Ohm R."/>
            <person name="Martin F."/>
            <person name="Silar P."/>
            <person name="Natvig D."/>
            <person name="Lalanne C."/>
            <person name="Gautier V."/>
            <person name="Ament-Velasquez S.L."/>
            <person name="Kruys A."/>
            <person name="Hutchinson M.I."/>
            <person name="Powell A.J."/>
            <person name="Barry K."/>
            <person name="Miller A.N."/>
            <person name="Grigoriev I.V."/>
            <person name="Debuchy R."/>
            <person name="Gladieux P."/>
            <person name="Thoren M.H."/>
            <person name="Johannesson H."/>
        </authorList>
    </citation>
    <scope>NUCLEOTIDE SEQUENCE</scope>
    <source>
        <strain evidence="10">8032-3</strain>
    </source>
</reference>
<dbReference type="EMBL" id="MU838998">
    <property type="protein sequence ID" value="KAK1771535.1"/>
    <property type="molecule type" value="Genomic_DNA"/>
</dbReference>
<dbReference type="InterPro" id="IPR011990">
    <property type="entry name" value="TPR-like_helical_dom_sf"/>
</dbReference>
<dbReference type="AlphaFoldDB" id="A0AAJ0C7U0"/>
<dbReference type="Proteomes" id="UP001244011">
    <property type="component" value="Unassembled WGS sequence"/>
</dbReference>
<evidence type="ECO:0000256" key="6">
    <source>
        <dbReference type="ARBA" id="ARBA00023128"/>
    </source>
</evidence>
<evidence type="ECO:0000256" key="3">
    <source>
        <dbReference type="ARBA" id="ARBA00010787"/>
    </source>
</evidence>
<feature type="compositionally biased region" description="Polar residues" evidence="9">
    <location>
        <begin position="82"/>
        <end position="91"/>
    </location>
</feature>
<evidence type="ECO:0000256" key="7">
    <source>
        <dbReference type="ARBA" id="ARBA00023136"/>
    </source>
</evidence>
<feature type="compositionally biased region" description="Polar residues" evidence="9">
    <location>
        <begin position="39"/>
        <end position="53"/>
    </location>
</feature>
<evidence type="ECO:0000256" key="1">
    <source>
        <dbReference type="ARBA" id="ARBA00003470"/>
    </source>
</evidence>
<protein>
    <recommendedName>
        <fullName evidence="8">ATPase synthesis protein 25</fullName>
    </recommendedName>
</protein>
<dbReference type="RefSeq" id="XP_060287748.1">
    <property type="nucleotide sequence ID" value="XM_060426686.1"/>
</dbReference>
<evidence type="ECO:0000256" key="2">
    <source>
        <dbReference type="ARBA" id="ARBA00004443"/>
    </source>
</evidence>
<comment type="caution">
    <text evidence="10">The sequence shown here is derived from an EMBL/GenBank/DDBJ whole genome shotgun (WGS) entry which is preliminary data.</text>
</comment>
<comment type="function">
    <text evidence="1">Probable mitochondrial mRNA stabilization factor.</text>
</comment>
<evidence type="ECO:0000256" key="4">
    <source>
        <dbReference type="ARBA" id="ARBA00022792"/>
    </source>
</evidence>
<dbReference type="PANTHER" id="PTHR28087">
    <property type="entry name" value="ATPASE SYNTHESIS PROTEIN 25, MITOCHONDRIAL"/>
    <property type="match status" value="1"/>
</dbReference>
<feature type="region of interest" description="Disordered" evidence="9">
    <location>
        <begin position="296"/>
        <end position="320"/>
    </location>
</feature>
<evidence type="ECO:0000256" key="5">
    <source>
        <dbReference type="ARBA" id="ARBA00022946"/>
    </source>
</evidence>
<dbReference type="FunFam" id="3.30.460.10:FF:000044">
    <property type="entry name" value="ATPase synthesis protein 25, mitochondrial"/>
    <property type="match status" value="1"/>
</dbReference>
<dbReference type="GO" id="GO:0005743">
    <property type="term" value="C:mitochondrial inner membrane"/>
    <property type="evidence" value="ECO:0007669"/>
    <property type="project" value="UniProtKB-SubCell"/>
</dbReference>
<keyword evidence="7 8" id="KW-0472">Membrane</keyword>
<comment type="function">
    <text evidence="8">Mitochondrial mRNA stabilization factor.</text>
</comment>
<evidence type="ECO:0000313" key="10">
    <source>
        <dbReference type="EMBL" id="KAK1771535.1"/>
    </source>
</evidence>
<feature type="compositionally biased region" description="Basic and acidic residues" evidence="9">
    <location>
        <begin position="70"/>
        <end position="81"/>
    </location>
</feature>
<evidence type="ECO:0000256" key="8">
    <source>
        <dbReference type="RuleBase" id="RU367062"/>
    </source>
</evidence>
<evidence type="ECO:0000256" key="9">
    <source>
        <dbReference type="SAM" id="MobiDB-lite"/>
    </source>
</evidence>
<comment type="subcellular location">
    <subcellularLocation>
        <location evidence="2 8">Mitochondrion inner membrane</location>
        <topology evidence="2 8">Peripheral membrane protein</topology>
        <orientation evidence="2 8">Matrix side</orientation>
    </subcellularLocation>
</comment>
<dbReference type="Gene3D" id="1.25.40.10">
    <property type="entry name" value="Tetratricopeptide repeat domain"/>
    <property type="match status" value="1"/>
</dbReference>
<dbReference type="Gene3D" id="3.30.460.10">
    <property type="entry name" value="Beta Polymerase, domain 2"/>
    <property type="match status" value="1"/>
</dbReference>
<proteinExistence type="inferred from homology"/>
<dbReference type="PANTHER" id="PTHR28087:SF1">
    <property type="entry name" value="ATPASE SYNTHESIS PROTEIN 25, MITOCHONDRIAL"/>
    <property type="match status" value="1"/>
</dbReference>
<dbReference type="GeneID" id="85309873"/>
<evidence type="ECO:0000313" key="11">
    <source>
        <dbReference type="Proteomes" id="UP001244011"/>
    </source>
</evidence>
<feature type="region of interest" description="Disordered" evidence="9">
    <location>
        <begin position="34"/>
        <end position="53"/>
    </location>
</feature>
<keyword evidence="11" id="KW-1185">Reference proteome</keyword>
<organism evidence="10 11">
    <name type="scientific">Phialemonium atrogriseum</name>
    <dbReference type="NCBI Taxonomy" id="1093897"/>
    <lineage>
        <taxon>Eukaryota</taxon>
        <taxon>Fungi</taxon>
        <taxon>Dikarya</taxon>
        <taxon>Ascomycota</taxon>
        <taxon>Pezizomycotina</taxon>
        <taxon>Sordariomycetes</taxon>
        <taxon>Sordariomycetidae</taxon>
        <taxon>Cephalothecales</taxon>
        <taxon>Cephalothecaceae</taxon>
        <taxon>Phialemonium</taxon>
    </lineage>
</organism>
<gene>
    <name evidence="10" type="ORF">QBC33DRAFT_523977</name>
</gene>
<comment type="similarity">
    <text evidence="3 8">Belongs to the ATP25 family.</text>
</comment>
<accession>A0AAJ0C7U0</accession>
<dbReference type="InterPro" id="IPR040152">
    <property type="entry name" value="Atp25"/>
</dbReference>
<dbReference type="InterPro" id="IPR043519">
    <property type="entry name" value="NT_sf"/>
</dbReference>
<feature type="region of interest" description="Disordered" evidence="9">
    <location>
        <begin position="70"/>
        <end position="97"/>
    </location>
</feature>
<dbReference type="GO" id="GO:0048255">
    <property type="term" value="P:mRNA stabilization"/>
    <property type="evidence" value="ECO:0007669"/>
    <property type="project" value="TreeGrafter"/>
</dbReference>